<evidence type="ECO:0008006" key="4">
    <source>
        <dbReference type="Google" id="ProtNLM"/>
    </source>
</evidence>
<feature type="region of interest" description="Disordered" evidence="1">
    <location>
        <begin position="87"/>
        <end position="153"/>
    </location>
</feature>
<evidence type="ECO:0000313" key="2">
    <source>
        <dbReference type="EMBL" id="BDG74045.1"/>
    </source>
</evidence>
<dbReference type="EMBL" id="AP025637">
    <property type="protein sequence ID" value="BDG74045.1"/>
    <property type="molecule type" value="Genomic_DNA"/>
</dbReference>
<dbReference type="InterPro" id="IPR036390">
    <property type="entry name" value="WH_DNA-bd_sf"/>
</dbReference>
<gene>
    <name evidence="2" type="ORF">Rmf_39740</name>
</gene>
<keyword evidence="3" id="KW-1185">Reference proteome</keyword>
<sequence>MTKLSDTQRVILSRAAQHDALLATPPAKLPAAARQAVLRSMIAKGLLEEVPAAREAIALGWRQDEDGPLIALRITAAGLAAIGVEPEAPTSPEAVDDGDIAGELTSAAPAPVPSTELPTGPKGASLAAFPPAPPSGGGEAPEGPQRPPMSQHAPIGRAAALRMAATTVLTAWDAPERDGLDDAMAALRDALAASPRAARATRPPRDPAIPPQARTGTKQEAVLALLRRDEGTTIAEIIDATGWQPHTVRGFVAGLKRKGVTVEVLERVRQVGPNKQGAKGSYSIYRVAEAG</sequence>
<dbReference type="SUPFAM" id="SSF46785">
    <property type="entry name" value="Winged helix' DNA-binding domain"/>
    <property type="match status" value="1"/>
</dbReference>
<name>A0ABM7Y7N2_9PROT</name>
<proteinExistence type="predicted"/>
<feature type="region of interest" description="Disordered" evidence="1">
    <location>
        <begin position="193"/>
        <end position="217"/>
    </location>
</feature>
<protein>
    <recommendedName>
        <fullName evidence="4">DUF3489 domain-containing protein</fullName>
    </recommendedName>
</protein>
<organism evidence="2 3">
    <name type="scientific">Roseomonas fluvialis</name>
    <dbReference type="NCBI Taxonomy" id="1750527"/>
    <lineage>
        <taxon>Bacteria</taxon>
        <taxon>Pseudomonadati</taxon>
        <taxon>Pseudomonadota</taxon>
        <taxon>Alphaproteobacteria</taxon>
        <taxon>Acetobacterales</taxon>
        <taxon>Roseomonadaceae</taxon>
        <taxon>Roseomonas</taxon>
    </lineage>
</organism>
<dbReference type="Proteomes" id="UP000831327">
    <property type="component" value="Chromosome"/>
</dbReference>
<evidence type="ECO:0000313" key="3">
    <source>
        <dbReference type="Proteomes" id="UP000831327"/>
    </source>
</evidence>
<evidence type="ECO:0000256" key="1">
    <source>
        <dbReference type="SAM" id="MobiDB-lite"/>
    </source>
</evidence>
<reference evidence="2 3" key="1">
    <citation type="journal article" date="2016" name="Microbes Environ.">
        <title>Phylogenetically diverse aerobic anoxygenic phototrophic bacteria isolated from epilithic biofilms in Tama river, Japan.</title>
        <authorList>
            <person name="Hirose S."/>
            <person name="Matsuura K."/>
            <person name="Haruta S."/>
        </authorList>
    </citation>
    <scope>NUCLEOTIDE SEQUENCE [LARGE SCALE GENOMIC DNA]</scope>
    <source>
        <strain evidence="2 3">S08</strain>
    </source>
</reference>
<dbReference type="Pfam" id="PF11994">
    <property type="entry name" value="DUF3489"/>
    <property type="match status" value="1"/>
</dbReference>
<dbReference type="InterPro" id="IPR021880">
    <property type="entry name" value="DUF3489"/>
</dbReference>
<dbReference type="RefSeq" id="WP_244408249.1">
    <property type="nucleotide sequence ID" value="NZ_AP025637.1"/>
</dbReference>
<accession>A0ABM7Y7N2</accession>